<dbReference type="PANTHER" id="PTHR33683">
    <property type="entry name" value="1, PUTATIVE-RELATED"/>
    <property type="match status" value="1"/>
</dbReference>
<evidence type="ECO:0000256" key="1">
    <source>
        <dbReference type="SAM" id="MobiDB-lite"/>
    </source>
</evidence>
<organism evidence="3 4">
    <name type="scientific">Skeletonema marinoi</name>
    <dbReference type="NCBI Taxonomy" id="267567"/>
    <lineage>
        <taxon>Eukaryota</taxon>
        <taxon>Sar</taxon>
        <taxon>Stramenopiles</taxon>
        <taxon>Ochrophyta</taxon>
        <taxon>Bacillariophyta</taxon>
        <taxon>Coscinodiscophyceae</taxon>
        <taxon>Thalassiosirophycidae</taxon>
        <taxon>Thalassiosirales</taxon>
        <taxon>Skeletonemataceae</taxon>
        <taxon>Skeletonema</taxon>
        <taxon>Skeletonema marinoi-dohrnii complex</taxon>
    </lineage>
</organism>
<gene>
    <name evidence="3" type="ORF">QTG54_001581</name>
</gene>
<dbReference type="EMBL" id="JATAAI010000002">
    <property type="protein sequence ID" value="KAK1747618.1"/>
    <property type="molecule type" value="Genomic_DNA"/>
</dbReference>
<dbReference type="AlphaFoldDB" id="A0AAD8YKD4"/>
<evidence type="ECO:0000313" key="4">
    <source>
        <dbReference type="Proteomes" id="UP001224775"/>
    </source>
</evidence>
<proteinExistence type="predicted"/>
<evidence type="ECO:0000256" key="2">
    <source>
        <dbReference type="SAM" id="SignalP"/>
    </source>
</evidence>
<name>A0AAD8YKD4_9STRA</name>
<feature type="signal peptide" evidence="2">
    <location>
        <begin position="1"/>
        <end position="23"/>
    </location>
</feature>
<feature type="chain" id="PRO_5041969753" evidence="2">
    <location>
        <begin position="24"/>
        <end position="600"/>
    </location>
</feature>
<dbReference type="Proteomes" id="UP001224775">
    <property type="component" value="Unassembled WGS sequence"/>
</dbReference>
<comment type="caution">
    <text evidence="3">The sequence shown here is derived from an EMBL/GenBank/DDBJ whole genome shotgun (WGS) entry which is preliminary data.</text>
</comment>
<sequence length="600" mass="66650">MMRTTAFSLLPVIIYLFFSSVYAQLELDQDPKLDYYCGFNWLEANTFCRTACPSGLDVDCPISPSGRKQSCYQGAGCFNRMETLYWTGVVAILFDREEHMKNHKVEVEASGTDDEENTAANDVVPTAALMGKVEEVALERTLISTLQILLDDKIYLASLDIKGQTYDQPCVEAVFPLGWDRDDPSKLALDVTMRITARYIPNAVTFYTDKDLGDVFISGLGKAQDATVRELKNANSFFNAVTGMAAVSEEDLAEAPSAMPSTSPTRDFDQLFEAKLDSTPTGSNGIVFSVKTPKGAPSVLLEGMKFVTNFEGVLEYEVYSKLGSWKNFVGRSNEFDLIASGQVTGKGPKTWVDIIQGDHVGTIVKGNETTSVNYVGFKKVYVLGDGGERSFYFTTTKRFLKEDRTAIPILFSSPINSLSESLRQYAMVTTNSELELYEGDGVLDYPWPTDPNGKSPYYRRPRGPIIAFNYDRSPCFPNVNFTGWPCPYVQKTRKPTPRPSQKPTNAPTLPPTPQPTWSPTREPTIEPVAASNENATEIANLIFDNEMNWPENSADTVKSSPSKDQSGAAMNMKHSFVACKWHSALLGLLPLLWQLWQLHD</sequence>
<dbReference type="PANTHER" id="PTHR33683:SF46">
    <property type="entry name" value="SUSHI DOMAIN-CONTAINING PROTEIN"/>
    <property type="match status" value="1"/>
</dbReference>
<feature type="region of interest" description="Disordered" evidence="1">
    <location>
        <begin position="492"/>
        <end position="523"/>
    </location>
</feature>
<reference evidence="3" key="1">
    <citation type="submission" date="2023-06" db="EMBL/GenBank/DDBJ databases">
        <title>Survivors Of The Sea: Transcriptome response of Skeletonema marinoi to long-term dormancy.</title>
        <authorList>
            <person name="Pinder M.I.M."/>
            <person name="Kourtchenko O."/>
            <person name="Robertson E.K."/>
            <person name="Larsson T."/>
            <person name="Maumus F."/>
            <person name="Osuna-Cruz C.M."/>
            <person name="Vancaester E."/>
            <person name="Stenow R."/>
            <person name="Vandepoele K."/>
            <person name="Ploug H."/>
            <person name="Bruchert V."/>
            <person name="Godhe A."/>
            <person name="Topel M."/>
        </authorList>
    </citation>
    <scope>NUCLEOTIDE SEQUENCE</scope>
    <source>
        <strain evidence="3">R05AC</strain>
    </source>
</reference>
<evidence type="ECO:0000313" key="3">
    <source>
        <dbReference type="EMBL" id="KAK1747618.1"/>
    </source>
</evidence>
<keyword evidence="2" id="KW-0732">Signal</keyword>
<protein>
    <submittedName>
        <fullName evidence="3">Uncharacterized protein</fullName>
    </submittedName>
</protein>
<accession>A0AAD8YKD4</accession>
<keyword evidence="4" id="KW-1185">Reference proteome</keyword>